<proteinExistence type="predicted"/>
<keyword evidence="3" id="KW-1185">Reference proteome</keyword>
<reference evidence="2 3" key="1">
    <citation type="journal article" date="2016" name="Mol. Biol. Evol.">
        <title>Comparative Genomics of Early-Diverging Mushroom-Forming Fungi Provides Insights into the Origins of Lignocellulose Decay Capabilities.</title>
        <authorList>
            <person name="Nagy L.G."/>
            <person name="Riley R."/>
            <person name="Tritt A."/>
            <person name="Adam C."/>
            <person name="Daum C."/>
            <person name="Floudas D."/>
            <person name="Sun H."/>
            <person name="Yadav J.S."/>
            <person name="Pangilinan J."/>
            <person name="Larsson K.H."/>
            <person name="Matsuura K."/>
            <person name="Barry K."/>
            <person name="Labutti K."/>
            <person name="Kuo R."/>
            <person name="Ohm R.A."/>
            <person name="Bhattacharya S.S."/>
            <person name="Shirouzu T."/>
            <person name="Yoshinaga Y."/>
            <person name="Martin F.M."/>
            <person name="Grigoriev I.V."/>
            <person name="Hibbett D.S."/>
        </authorList>
    </citation>
    <scope>NUCLEOTIDE SEQUENCE [LARGE SCALE GENOMIC DNA]</scope>
    <source>
        <strain evidence="2 3">CBS 109695</strain>
    </source>
</reference>
<feature type="transmembrane region" description="Helical" evidence="1">
    <location>
        <begin position="6"/>
        <end position="27"/>
    </location>
</feature>
<feature type="transmembrane region" description="Helical" evidence="1">
    <location>
        <begin position="73"/>
        <end position="99"/>
    </location>
</feature>
<dbReference type="EMBL" id="KV417769">
    <property type="protein sequence ID" value="KZP06887.1"/>
    <property type="molecule type" value="Genomic_DNA"/>
</dbReference>
<protein>
    <submittedName>
        <fullName evidence="2">Uncharacterized protein</fullName>
    </submittedName>
</protein>
<evidence type="ECO:0000313" key="3">
    <source>
        <dbReference type="Proteomes" id="UP000076532"/>
    </source>
</evidence>
<evidence type="ECO:0000313" key="2">
    <source>
        <dbReference type="EMBL" id="KZP06887.1"/>
    </source>
</evidence>
<organism evidence="2 3">
    <name type="scientific">Athelia psychrophila</name>
    <dbReference type="NCBI Taxonomy" id="1759441"/>
    <lineage>
        <taxon>Eukaryota</taxon>
        <taxon>Fungi</taxon>
        <taxon>Dikarya</taxon>
        <taxon>Basidiomycota</taxon>
        <taxon>Agaricomycotina</taxon>
        <taxon>Agaricomycetes</taxon>
        <taxon>Agaricomycetidae</taxon>
        <taxon>Atheliales</taxon>
        <taxon>Atheliaceae</taxon>
        <taxon>Athelia</taxon>
    </lineage>
</organism>
<sequence>MQLSTGKRVAVGCTGMFFAFGFSFYYARRHIVDRRREREPIMHHVKRHCEYSLFLLLICCGPRRSLHCQWGRLLYFIFTGCFVVPHLPGLIALCCTLYADSPLF</sequence>
<keyword evidence="1" id="KW-0472">Membrane</keyword>
<keyword evidence="1" id="KW-0812">Transmembrane</keyword>
<keyword evidence="1" id="KW-1133">Transmembrane helix</keyword>
<dbReference type="AlphaFoldDB" id="A0A167X6V2"/>
<evidence type="ECO:0000256" key="1">
    <source>
        <dbReference type="SAM" id="Phobius"/>
    </source>
</evidence>
<gene>
    <name evidence="2" type="ORF">FIBSPDRAFT_300920</name>
</gene>
<dbReference type="Proteomes" id="UP000076532">
    <property type="component" value="Unassembled WGS sequence"/>
</dbReference>
<name>A0A167X6V2_9AGAM</name>
<accession>A0A167X6V2</accession>